<dbReference type="Pfam" id="PF07690">
    <property type="entry name" value="MFS_1"/>
    <property type="match status" value="1"/>
</dbReference>
<dbReference type="Gene3D" id="2.102.10.10">
    <property type="entry name" value="Rieske [2Fe-2S] iron-sulphur domain"/>
    <property type="match status" value="1"/>
</dbReference>
<feature type="transmembrane region" description="Helical" evidence="12">
    <location>
        <begin position="317"/>
        <end position="337"/>
    </location>
</feature>
<dbReference type="SUPFAM" id="SSF103473">
    <property type="entry name" value="MFS general substrate transporter"/>
    <property type="match status" value="1"/>
</dbReference>
<keyword evidence="8" id="KW-0408">Iron</keyword>
<keyword evidence="15" id="KW-1185">Reference proteome</keyword>
<dbReference type="InterPro" id="IPR017941">
    <property type="entry name" value="Rieske_2Fe-2S"/>
</dbReference>
<dbReference type="Pfam" id="PF13806">
    <property type="entry name" value="Rieske_2"/>
    <property type="match status" value="1"/>
</dbReference>
<evidence type="ECO:0000256" key="11">
    <source>
        <dbReference type="ARBA" id="ARBA00023136"/>
    </source>
</evidence>
<evidence type="ECO:0000256" key="4">
    <source>
        <dbReference type="ARBA" id="ARBA00022714"/>
    </source>
</evidence>
<keyword evidence="3 12" id="KW-0812">Transmembrane</keyword>
<dbReference type="EMBL" id="BMUT01000009">
    <property type="protein sequence ID" value="GGX93475.1"/>
    <property type="molecule type" value="Genomic_DNA"/>
</dbReference>
<feature type="transmembrane region" description="Helical" evidence="12">
    <location>
        <begin position="220"/>
        <end position="237"/>
    </location>
</feature>
<accession>A0ABQ2YSV1</accession>
<feature type="transmembrane region" description="Helical" evidence="12">
    <location>
        <begin position="418"/>
        <end position="438"/>
    </location>
</feature>
<evidence type="ECO:0000256" key="12">
    <source>
        <dbReference type="SAM" id="Phobius"/>
    </source>
</evidence>
<gene>
    <name evidence="14" type="ORF">GCM10010324_44320</name>
</gene>
<comment type="subcellular location">
    <subcellularLocation>
        <location evidence="1">Membrane</location>
        <topology evidence="1">Multi-pass membrane protein</topology>
    </subcellularLocation>
</comment>
<feature type="transmembrane region" description="Helical" evidence="12">
    <location>
        <begin position="534"/>
        <end position="554"/>
    </location>
</feature>
<dbReference type="Proteomes" id="UP000659223">
    <property type="component" value="Unassembled WGS sequence"/>
</dbReference>
<evidence type="ECO:0000259" key="13">
    <source>
        <dbReference type="PROSITE" id="PS51296"/>
    </source>
</evidence>
<sequence>MTTTVEIYDGTGWQPVCEWDGLVPGRGVAVLVGDQQVAVFRDRAGEVYAVGNRDPFSGAHVLSRGILGSRDGVPVVASPMYKQAFCLRTGACLDEPLAPDGSDAAVRVWPVRRGDAPRAAAPAAPAASAASAVPVFPAAPVVPATAEGPAPPPPRAGRHDIADWRPEDPVFWKETGARVARRNLLFSVLSEHIGFSVWSLWSVLVLFLGPEYGIDPAGKFLLTALPTALGAVLRLPYTVAVARFGGRNWTVISALLLLVPTVLAGVVLEPGVSYGTLLAVACVAGVGGGNFASSMANINAFYPQRLKGRALGMNAGGGNLGVPAVQLLGLLVLATAGSGHPRLLPLLYIPLIALAALGAALRMDNLTALRNDRRALREICREPHTWVMSVLYIGTFGSFIGFGFAFGQVLQVQFHDDFGTPVAAAGLTFLGPLLGSLVRPYGGLLADRWGGARVTLWNYGAMAAGAVTVLAASRQGSLPLFVSGFVALFVFSGIGNGSTYKMIPAIFRAQARTAVTGGADPAEAEGTSRRRASALIGVAGAVGAFGGVLVNLAFRQSFLGSHNGDAAYLAFLATYALCAALTWAVYLRPGRNRLEGV</sequence>
<evidence type="ECO:0000256" key="7">
    <source>
        <dbReference type="ARBA" id="ARBA00023002"/>
    </source>
</evidence>
<feature type="transmembrane region" description="Helical" evidence="12">
    <location>
        <begin position="384"/>
        <end position="406"/>
    </location>
</feature>
<dbReference type="PROSITE" id="PS51296">
    <property type="entry name" value="RIESKE"/>
    <property type="match status" value="1"/>
</dbReference>
<evidence type="ECO:0000313" key="15">
    <source>
        <dbReference type="Proteomes" id="UP000659223"/>
    </source>
</evidence>
<evidence type="ECO:0000256" key="3">
    <source>
        <dbReference type="ARBA" id="ARBA00022692"/>
    </source>
</evidence>
<dbReference type="NCBIfam" id="TIGR02378">
    <property type="entry name" value="nirD_assim_sml"/>
    <property type="match status" value="1"/>
</dbReference>
<evidence type="ECO:0000256" key="9">
    <source>
        <dbReference type="ARBA" id="ARBA00023014"/>
    </source>
</evidence>
<keyword evidence="5" id="KW-0479">Metal-binding</keyword>
<feature type="transmembrane region" description="Helical" evidence="12">
    <location>
        <begin position="566"/>
        <end position="587"/>
    </location>
</feature>
<feature type="domain" description="Rieske" evidence="13">
    <location>
        <begin position="14"/>
        <end position="109"/>
    </location>
</feature>
<feature type="transmembrane region" description="Helical" evidence="12">
    <location>
        <begin position="249"/>
        <end position="268"/>
    </location>
</feature>
<evidence type="ECO:0000256" key="5">
    <source>
        <dbReference type="ARBA" id="ARBA00022723"/>
    </source>
</evidence>
<feature type="transmembrane region" description="Helical" evidence="12">
    <location>
        <begin position="274"/>
        <end position="296"/>
    </location>
</feature>
<evidence type="ECO:0000256" key="2">
    <source>
        <dbReference type="ARBA" id="ARBA00008432"/>
    </source>
</evidence>
<dbReference type="PROSITE" id="PS51300">
    <property type="entry name" value="NIRD"/>
    <property type="match status" value="1"/>
</dbReference>
<feature type="transmembrane region" description="Helical" evidence="12">
    <location>
        <begin position="478"/>
        <end position="498"/>
    </location>
</feature>
<feature type="transmembrane region" description="Helical" evidence="12">
    <location>
        <begin position="450"/>
        <end position="472"/>
    </location>
</feature>
<evidence type="ECO:0000256" key="1">
    <source>
        <dbReference type="ARBA" id="ARBA00004141"/>
    </source>
</evidence>
<name>A0ABQ2YSV1_9ACTN</name>
<keyword evidence="6 12" id="KW-1133">Transmembrane helix</keyword>
<dbReference type="InterPro" id="IPR036922">
    <property type="entry name" value="Rieske_2Fe-2S_sf"/>
</dbReference>
<protein>
    <recommendedName>
        <fullName evidence="13">Rieske domain-containing protein</fullName>
    </recommendedName>
</protein>
<dbReference type="InterPro" id="IPR044772">
    <property type="entry name" value="NO3_transporter"/>
</dbReference>
<dbReference type="SUPFAM" id="SSF50022">
    <property type="entry name" value="ISP domain"/>
    <property type="match status" value="1"/>
</dbReference>
<reference evidence="15" key="1">
    <citation type="journal article" date="2019" name="Int. J. Syst. Evol. Microbiol.">
        <title>The Global Catalogue of Microorganisms (GCM) 10K type strain sequencing project: providing services to taxonomists for standard genome sequencing and annotation.</title>
        <authorList>
            <consortium name="The Broad Institute Genomics Platform"/>
            <consortium name="The Broad Institute Genome Sequencing Center for Infectious Disease"/>
            <person name="Wu L."/>
            <person name="Ma J."/>
        </authorList>
    </citation>
    <scope>NUCLEOTIDE SEQUENCE [LARGE SCALE GENOMIC DNA]</scope>
    <source>
        <strain evidence="15">JCM 4586</strain>
    </source>
</reference>
<evidence type="ECO:0000256" key="8">
    <source>
        <dbReference type="ARBA" id="ARBA00023004"/>
    </source>
</evidence>
<dbReference type="InterPro" id="IPR011701">
    <property type="entry name" value="MFS"/>
</dbReference>
<evidence type="ECO:0000256" key="10">
    <source>
        <dbReference type="ARBA" id="ARBA00023063"/>
    </source>
</evidence>
<dbReference type="CDD" id="cd17341">
    <property type="entry name" value="MFS_NRT2_like"/>
    <property type="match status" value="1"/>
</dbReference>
<dbReference type="Gene3D" id="1.20.1250.20">
    <property type="entry name" value="MFS general substrate transporter like domains"/>
    <property type="match status" value="1"/>
</dbReference>
<evidence type="ECO:0000313" key="14">
    <source>
        <dbReference type="EMBL" id="GGX93475.1"/>
    </source>
</evidence>
<proteinExistence type="inferred from homology"/>
<dbReference type="PANTHER" id="PTHR23515">
    <property type="entry name" value="HIGH-AFFINITY NITRATE TRANSPORTER 2.3"/>
    <property type="match status" value="1"/>
</dbReference>
<dbReference type="InterPro" id="IPR012748">
    <property type="entry name" value="Rieske-like_NirD"/>
</dbReference>
<keyword evidence="4" id="KW-0001">2Fe-2S</keyword>
<keyword evidence="9" id="KW-0411">Iron-sulfur</keyword>
<dbReference type="CDD" id="cd03529">
    <property type="entry name" value="Rieske_NirD"/>
    <property type="match status" value="1"/>
</dbReference>
<keyword evidence="10" id="KW-0534">Nitrate assimilation</keyword>
<feature type="transmembrane region" description="Helical" evidence="12">
    <location>
        <begin position="184"/>
        <end position="208"/>
    </location>
</feature>
<dbReference type="InterPro" id="IPR036259">
    <property type="entry name" value="MFS_trans_sf"/>
</dbReference>
<keyword evidence="7" id="KW-0560">Oxidoreductase</keyword>
<feature type="transmembrane region" description="Helical" evidence="12">
    <location>
        <begin position="343"/>
        <end position="363"/>
    </location>
</feature>
<comment type="caution">
    <text evidence="14">The sequence shown here is derived from an EMBL/GenBank/DDBJ whole genome shotgun (WGS) entry which is preliminary data.</text>
</comment>
<evidence type="ECO:0000256" key="6">
    <source>
        <dbReference type="ARBA" id="ARBA00022989"/>
    </source>
</evidence>
<keyword evidence="11 12" id="KW-0472">Membrane</keyword>
<comment type="similarity">
    <text evidence="2">Belongs to the major facilitator superfamily. Nitrate/nitrite porter (TC 2.A.1.8) family.</text>
</comment>
<organism evidence="14 15">
    <name type="scientific">Streptomyces hiroshimensis</name>
    <dbReference type="NCBI Taxonomy" id="66424"/>
    <lineage>
        <taxon>Bacteria</taxon>
        <taxon>Bacillati</taxon>
        <taxon>Actinomycetota</taxon>
        <taxon>Actinomycetes</taxon>
        <taxon>Kitasatosporales</taxon>
        <taxon>Streptomycetaceae</taxon>
        <taxon>Streptomyces</taxon>
    </lineage>
</organism>